<dbReference type="EC" id="1.1.1.157" evidence="4"/>
<reference evidence="4 5" key="1">
    <citation type="submission" date="2018-06" db="EMBL/GenBank/DDBJ databases">
        <authorList>
            <consortium name="Pathogen Informatics"/>
            <person name="Doyle S."/>
        </authorList>
    </citation>
    <scope>NUCLEOTIDE SEQUENCE [LARGE SCALE GENOMIC DNA]</scope>
    <source>
        <strain evidence="4 5">NCTC12120</strain>
    </source>
</reference>
<dbReference type="InterPro" id="IPR006108">
    <property type="entry name" value="3HC_DH_C"/>
</dbReference>
<sequence>MTPQQLAKVIHYFQRQGKQVLVINDYPGMLAWRTVAMLANEALDALQKGVAGEADIDTAMQLGVNYPQGPLAWGARLGWQNILTLLENLQRHYGEERYRPTSLLRQRALLENQHEH</sequence>
<dbReference type="SUPFAM" id="SSF48179">
    <property type="entry name" value="6-phosphogluconate dehydrogenase C-terminal domain-like"/>
    <property type="match status" value="1"/>
</dbReference>
<proteinExistence type="predicted"/>
<dbReference type="AlphaFoldDB" id="A0A2X3J219"/>
<evidence type="ECO:0000256" key="1">
    <source>
        <dbReference type="ARBA" id="ARBA00023002"/>
    </source>
</evidence>
<name>A0A2X3J219_9ENTR</name>
<dbReference type="InterPro" id="IPR041040">
    <property type="entry name" value="3HCDH_RFF"/>
</dbReference>
<dbReference type="InterPro" id="IPR013328">
    <property type="entry name" value="6PGD_dom2"/>
</dbReference>
<accession>A0A2X3J219</accession>
<organism evidence="4 5">
    <name type="scientific">Cedecea neteri</name>
    <dbReference type="NCBI Taxonomy" id="158822"/>
    <lineage>
        <taxon>Bacteria</taxon>
        <taxon>Pseudomonadati</taxon>
        <taxon>Pseudomonadota</taxon>
        <taxon>Gammaproteobacteria</taxon>
        <taxon>Enterobacterales</taxon>
        <taxon>Enterobacteriaceae</taxon>
        <taxon>Cedecea</taxon>
    </lineage>
</organism>
<gene>
    <name evidence="4" type="primary">paaH_3</name>
    <name evidence="4" type="ORF">NCTC12120_06710</name>
</gene>
<dbReference type="PANTHER" id="PTHR48075">
    <property type="entry name" value="3-HYDROXYACYL-COA DEHYDROGENASE FAMILY PROTEIN"/>
    <property type="match status" value="1"/>
</dbReference>
<dbReference type="STRING" id="158822.LH23_16490"/>
<evidence type="ECO:0000313" key="5">
    <source>
        <dbReference type="Proteomes" id="UP000251197"/>
    </source>
</evidence>
<evidence type="ECO:0000313" key="4">
    <source>
        <dbReference type="EMBL" id="SQC93596.1"/>
    </source>
</evidence>
<keyword evidence="1 4" id="KW-0560">Oxidoreductase</keyword>
<dbReference type="InterPro" id="IPR008927">
    <property type="entry name" value="6-PGluconate_DH-like_C_sf"/>
</dbReference>
<dbReference type="Gene3D" id="1.10.1040.10">
    <property type="entry name" value="N-(1-d-carboxylethyl)-l-norvaline Dehydrogenase, domain 2"/>
    <property type="match status" value="1"/>
</dbReference>
<feature type="domain" description="3-hydroxybutyryl-CoA dehydrogenase reduced Rossmann-fold" evidence="3">
    <location>
        <begin position="2"/>
        <end position="27"/>
    </location>
</feature>
<dbReference type="Proteomes" id="UP000251197">
    <property type="component" value="Unassembled WGS sequence"/>
</dbReference>
<dbReference type="Pfam" id="PF00725">
    <property type="entry name" value="3HCDH"/>
    <property type="match status" value="1"/>
</dbReference>
<dbReference type="Pfam" id="PF18321">
    <property type="entry name" value="3HCDH_RFF"/>
    <property type="match status" value="1"/>
</dbReference>
<dbReference type="PANTHER" id="PTHR48075:SF5">
    <property type="entry name" value="3-HYDROXYBUTYRYL-COA DEHYDROGENASE"/>
    <property type="match status" value="1"/>
</dbReference>
<dbReference type="EMBL" id="UAVU01000011">
    <property type="protein sequence ID" value="SQC93596.1"/>
    <property type="molecule type" value="Genomic_DNA"/>
</dbReference>
<feature type="domain" description="3-hydroxyacyl-CoA dehydrogenase C-terminal" evidence="2">
    <location>
        <begin position="28"/>
        <end position="108"/>
    </location>
</feature>
<dbReference type="GO" id="GO:0008691">
    <property type="term" value="F:3-hydroxybutyryl-CoA dehydrogenase activity"/>
    <property type="evidence" value="ECO:0007669"/>
    <property type="project" value="UniProtKB-EC"/>
</dbReference>
<evidence type="ECO:0000259" key="3">
    <source>
        <dbReference type="Pfam" id="PF18321"/>
    </source>
</evidence>
<evidence type="ECO:0000259" key="2">
    <source>
        <dbReference type="Pfam" id="PF00725"/>
    </source>
</evidence>
<dbReference type="GO" id="GO:0006631">
    <property type="term" value="P:fatty acid metabolic process"/>
    <property type="evidence" value="ECO:0007669"/>
    <property type="project" value="InterPro"/>
</dbReference>
<protein>
    <submittedName>
        <fullName evidence="4">Probable 3-hydroxybutyryl-CoA dehydrogenase</fullName>
        <ecNumber evidence="4">1.1.1.157</ecNumber>
    </submittedName>
</protein>